<evidence type="ECO:0000313" key="3">
    <source>
        <dbReference type="Proteomes" id="UP000248584"/>
    </source>
</evidence>
<evidence type="ECO:0000259" key="1">
    <source>
        <dbReference type="PROSITE" id="PS51459"/>
    </source>
</evidence>
<dbReference type="RefSeq" id="WP_015363210.1">
    <property type="nucleotide sequence ID" value="NZ_QKZR01000003.1"/>
</dbReference>
<dbReference type="InterPro" id="IPR036597">
    <property type="entry name" value="Fido-like_dom_sf"/>
</dbReference>
<sequence length="470" mass="54964">MYPTDFIERINSLKKELETKTPLRIEDEKRLKKKLRLEFNYNSNHLEGNTLTYGQTELLLLHDKSTGDVKLSDIEEMKAHDVALSQIEEMARENERPLTESFICELNKLILVRPFWKEATDFNGNTTRKKIEIGKYKSTPNSVRLRNGEIHEYASVEATPAMMTDLIDWYRENEPSMHPVQLAALFHYKFVCIHPFDDGNGRVSRLIMNYILLKNNYPPIIIKSADKENYLTSLQKADTGKQLAIIEYVEQQAIWSLELSLKAANGEDLEEKGDIDKEIELLKREKLSKTTNFKSKNTVYDLINHLHDDLWNSISLQLLKFKDFYEKANNEIILNHELDQKLSLTIRDNFNLFKILAPAIKIAIKDNHLDSTDNFYDIKNLLWIWSYSSNKTATKDIEETIEMNLQLEFKFYEISLVNNKYELERNGSLISTTIIYQSKNDYDTRITSESINNILKSISKQLIKQIKEEE</sequence>
<dbReference type="SUPFAM" id="SSF140931">
    <property type="entry name" value="Fic-like"/>
    <property type="match status" value="1"/>
</dbReference>
<dbReference type="Proteomes" id="UP000248584">
    <property type="component" value="Unassembled WGS sequence"/>
</dbReference>
<dbReference type="PROSITE" id="PS51459">
    <property type="entry name" value="FIDO"/>
    <property type="match status" value="1"/>
</dbReference>
<organism evidence="2 3">
    <name type="scientific">Nonlabens dokdonensis</name>
    <dbReference type="NCBI Taxonomy" id="328515"/>
    <lineage>
        <taxon>Bacteria</taxon>
        <taxon>Pseudomonadati</taxon>
        <taxon>Bacteroidota</taxon>
        <taxon>Flavobacteriia</taxon>
        <taxon>Flavobacteriales</taxon>
        <taxon>Flavobacteriaceae</taxon>
        <taxon>Nonlabens</taxon>
    </lineage>
</organism>
<accession>A0ABX5PX59</accession>
<keyword evidence="3" id="KW-1185">Reference proteome</keyword>
<name>A0ABX5PX59_9FLAO</name>
<dbReference type="InterPro" id="IPR040198">
    <property type="entry name" value="Fido_containing"/>
</dbReference>
<evidence type="ECO:0000313" key="2">
    <source>
        <dbReference type="EMBL" id="PZX39750.1"/>
    </source>
</evidence>
<feature type="domain" description="Fido" evidence="1">
    <location>
        <begin position="98"/>
        <end position="251"/>
    </location>
</feature>
<dbReference type="Gene3D" id="1.10.3290.10">
    <property type="entry name" value="Fido-like domain"/>
    <property type="match status" value="1"/>
</dbReference>
<proteinExistence type="predicted"/>
<gene>
    <name evidence="2" type="ORF">LX97_02107</name>
</gene>
<protein>
    <submittedName>
        <fullName evidence="2">Fic/DOC family protein</fullName>
    </submittedName>
</protein>
<dbReference type="InterPro" id="IPR003812">
    <property type="entry name" value="Fido"/>
</dbReference>
<reference evidence="2 3" key="1">
    <citation type="submission" date="2018-06" db="EMBL/GenBank/DDBJ databases">
        <title>Genomic Encyclopedia of Archaeal and Bacterial Type Strains, Phase II (KMG-II): from individual species to whole genera.</title>
        <authorList>
            <person name="Goeker M."/>
        </authorList>
    </citation>
    <scope>NUCLEOTIDE SEQUENCE [LARGE SCALE GENOMIC DNA]</scope>
    <source>
        <strain evidence="2 3">DSM 17205</strain>
    </source>
</reference>
<dbReference type="EMBL" id="QKZR01000003">
    <property type="protein sequence ID" value="PZX39750.1"/>
    <property type="molecule type" value="Genomic_DNA"/>
</dbReference>
<dbReference type="PANTHER" id="PTHR13504:SF38">
    <property type="entry name" value="FIDO DOMAIN-CONTAINING PROTEIN"/>
    <property type="match status" value="1"/>
</dbReference>
<dbReference type="Pfam" id="PF02661">
    <property type="entry name" value="Fic"/>
    <property type="match status" value="1"/>
</dbReference>
<comment type="caution">
    <text evidence="2">The sequence shown here is derived from an EMBL/GenBank/DDBJ whole genome shotgun (WGS) entry which is preliminary data.</text>
</comment>
<dbReference type="PANTHER" id="PTHR13504">
    <property type="entry name" value="FIDO DOMAIN-CONTAINING PROTEIN DDB_G0283145"/>
    <property type="match status" value="1"/>
</dbReference>